<dbReference type="AlphaFoldDB" id="A0A3L6PKS0"/>
<proteinExistence type="predicted"/>
<gene>
    <name evidence="1" type="ORF">C2845_PM18G06750</name>
</gene>
<reference evidence="2" key="1">
    <citation type="journal article" date="2019" name="Nat. Commun.">
        <title>The genome of broomcorn millet.</title>
        <authorList>
            <person name="Zou C."/>
            <person name="Miki D."/>
            <person name="Li D."/>
            <person name="Tang Q."/>
            <person name="Xiao L."/>
            <person name="Rajput S."/>
            <person name="Deng P."/>
            <person name="Jia W."/>
            <person name="Huang R."/>
            <person name="Zhang M."/>
            <person name="Sun Y."/>
            <person name="Hu J."/>
            <person name="Fu X."/>
            <person name="Schnable P.S."/>
            <person name="Li F."/>
            <person name="Zhang H."/>
            <person name="Feng B."/>
            <person name="Zhu X."/>
            <person name="Liu R."/>
            <person name="Schnable J.C."/>
            <person name="Zhu J.-K."/>
            <person name="Zhang H."/>
        </authorList>
    </citation>
    <scope>NUCLEOTIDE SEQUENCE [LARGE SCALE GENOMIC DNA]</scope>
</reference>
<protein>
    <submittedName>
        <fullName evidence="1">Uncharacterized protein</fullName>
    </submittedName>
</protein>
<dbReference type="EMBL" id="PQIB02000017">
    <property type="protein sequence ID" value="RLM58380.1"/>
    <property type="molecule type" value="Genomic_DNA"/>
</dbReference>
<keyword evidence="2" id="KW-1185">Reference proteome</keyword>
<dbReference type="STRING" id="4540.A0A3L6PKS0"/>
<organism evidence="1 2">
    <name type="scientific">Panicum miliaceum</name>
    <name type="common">Proso millet</name>
    <name type="synonym">Broomcorn millet</name>
    <dbReference type="NCBI Taxonomy" id="4540"/>
    <lineage>
        <taxon>Eukaryota</taxon>
        <taxon>Viridiplantae</taxon>
        <taxon>Streptophyta</taxon>
        <taxon>Embryophyta</taxon>
        <taxon>Tracheophyta</taxon>
        <taxon>Spermatophyta</taxon>
        <taxon>Magnoliopsida</taxon>
        <taxon>Liliopsida</taxon>
        <taxon>Poales</taxon>
        <taxon>Poaceae</taxon>
        <taxon>PACMAD clade</taxon>
        <taxon>Panicoideae</taxon>
        <taxon>Panicodae</taxon>
        <taxon>Paniceae</taxon>
        <taxon>Panicinae</taxon>
        <taxon>Panicum</taxon>
        <taxon>Panicum sect. Panicum</taxon>
    </lineage>
</organism>
<evidence type="ECO:0000313" key="1">
    <source>
        <dbReference type="EMBL" id="RLM58380.1"/>
    </source>
</evidence>
<name>A0A3L6PKS0_PANMI</name>
<dbReference type="Proteomes" id="UP000275267">
    <property type="component" value="Unassembled WGS sequence"/>
</dbReference>
<comment type="caution">
    <text evidence="1">The sequence shown here is derived from an EMBL/GenBank/DDBJ whole genome shotgun (WGS) entry which is preliminary data.</text>
</comment>
<dbReference type="OrthoDB" id="1600564at2759"/>
<evidence type="ECO:0000313" key="2">
    <source>
        <dbReference type="Proteomes" id="UP000275267"/>
    </source>
</evidence>
<sequence>MDFGGLFSPAAQELGLPFLSPSKAKNANFAQGANFAITGATALDTEFFRKRGLGKTVWNSSERKIVMLTYIIILRVIYLGTEILSCSMTLVTGSFGMSAI</sequence>
<accession>A0A3L6PKS0</accession>